<feature type="compositionally biased region" description="Basic and acidic residues" evidence="10">
    <location>
        <begin position="199"/>
        <end position="222"/>
    </location>
</feature>
<keyword evidence="12" id="KW-1185">Reference proteome</keyword>
<evidence type="ECO:0000256" key="9">
    <source>
        <dbReference type="PIRNR" id="PIRNR023869"/>
    </source>
</evidence>
<comment type="similarity">
    <text evidence="2 9">Belongs to the Mediator complex subunit 6 family.</text>
</comment>
<dbReference type="Pfam" id="PF04934">
    <property type="entry name" value="Med6"/>
    <property type="match status" value="1"/>
</dbReference>
<reference evidence="11 12" key="1">
    <citation type="submission" date="2024-01" db="EMBL/GenBank/DDBJ databases">
        <title>The genome of the rayed Mediterranean limpet Patella caerulea (Linnaeus, 1758).</title>
        <authorList>
            <person name="Anh-Thu Weber A."/>
            <person name="Halstead-Nussloch G."/>
        </authorList>
    </citation>
    <scope>NUCLEOTIDE SEQUENCE [LARGE SCALE GENOMIC DNA]</scope>
    <source>
        <strain evidence="11">AATW-2023a</strain>
        <tissue evidence="11">Whole specimen</tissue>
    </source>
</reference>
<sequence length="238" mass="27734">MNDRDHLSISWHDTAWIPVLNQNNVLDYFSERSNPFYDRMCNNEIIKMQRLNTDQLQNMVGIEYVLLHVQEPILYVIRKQHRHSPTQASPLAHYYIIAGIVYQAPDLCSVVNSRLLNCVSSLQSAFDEASGYSKYSPSKGYFWQFKEKEEKEKLEQKEKKKKKEEPSSTFQRHRVDLLLGELGKKFPPPTMAPPPETVIKSEEGNKPEIKTEIKTERPDDKNPSSMKPPPEKKPKMMR</sequence>
<evidence type="ECO:0000256" key="6">
    <source>
        <dbReference type="ARBA" id="ARBA00023163"/>
    </source>
</evidence>
<evidence type="ECO:0000313" key="12">
    <source>
        <dbReference type="Proteomes" id="UP001347796"/>
    </source>
</evidence>
<evidence type="ECO:0000256" key="7">
    <source>
        <dbReference type="ARBA" id="ARBA00023242"/>
    </source>
</evidence>
<dbReference type="PANTHER" id="PTHR13104">
    <property type="entry name" value="MED-6-RELATED"/>
    <property type="match status" value="1"/>
</dbReference>
<evidence type="ECO:0000256" key="10">
    <source>
        <dbReference type="SAM" id="MobiDB-lite"/>
    </source>
</evidence>
<dbReference type="InterPro" id="IPR038566">
    <property type="entry name" value="Mediator_Med6_sf"/>
</dbReference>
<keyword evidence="4 9" id="KW-0805">Transcription regulation</keyword>
<evidence type="ECO:0000256" key="4">
    <source>
        <dbReference type="ARBA" id="ARBA00023015"/>
    </source>
</evidence>
<dbReference type="PIRSF" id="PIRSF023869">
    <property type="entry name" value="Mediator_MED6_meta/pln"/>
    <property type="match status" value="1"/>
</dbReference>
<dbReference type="AlphaFoldDB" id="A0AAN8PRT2"/>
<dbReference type="GO" id="GO:0006357">
    <property type="term" value="P:regulation of transcription by RNA polymerase II"/>
    <property type="evidence" value="ECO:0007669"/>
    <property type="project" value="InterPro"/>
</dbReference>
<feature type="region of interest" description="Disordered" evidence="10">
    <location>
        <begin position="154"/>
        <end position="238"/>
    </location>
</feature>
<comment type="subcellular location">
    <subcellularLocation>
        <location evidence="1 9">Nucleus</location>
    </subcellularLocation>
</comment>
<gene>
    <name evidence="11" type="ORF">SNE40_010594</name>
</gene>
<evidence type="ECO:0000313" key="11">
    <source>
        <dbReference type="EMBL" id="KAK6183042.1"/>
    </source>
</evidence>
<dbReference type="InterPro" id="IPR007018">
    <property type="entry name" value="Mediator_Med6"/>
</dbReference>
<evidence type="ECO:0000256" key="1">
    <source>
        <dbReference type="ARBA" id="ARBA00004123"/>
    </source>
</evidence>
<evidence type="ECO:0000256" key="5">
    <source>
        <dbReference type="ARBA" id="ARBA00023159"/>
    </source>
</evidence>
<evidence type="ECO:0000256" key="3">
    <source>
        <dbReference type="ARBA" id="ARBA00020634"/>
    </source>
</evidence>
<feature type="compositionally biased region" description="Basic and acidic residues" evidence="10">
    <location>
        <begin position="154"/>
        <end position="166"/>
    </location>
</feature>
<keyword evidence="7 9" id="KW-0539">Nucleus</keyword>
<feature type="compositionally biased region" description="Pro residues" evidence="10">
    <location>
        <begin position="186"/>
        <end position="196"/>
    </location>
</feature>
<keyword evidence="6 9" id="KW-0804">Transcription</keyword>
<accession>A0AAN8PRT2</accession>
<organism evidence="11 12">
    <name type="scientific">Patella caerulea</name>
    <name type="common">Rayed Mediterranean limpet</name>
    <dbReference type="NCBI Taxonomy" id="87958"/>
    <lineage>
        <taxon>Eukaryota</taxon>
        <taxon>Metazoa</taxon>
        <taxon>Spiralia</taxon>
        <taxon>Lophotrochozoa</taxon>
        <taxon>Mollusca</taxon>
        <taxon>Gastropoda</taxon>
        <taxon>Patellogastropoda</taxon>
        <taxon>Patelloidea</taxon>
        <taxon>Patellidae</taxon>
        <taxon>Patella</taxon>
    </lineage>
</organism>
<protein>
    <recommendedName>
        <fullName evidence="3 9">Mediator of RNA polymerase II transcription subunit 6</fullName>
    </recommendedName>
    <alternativeName>
        <fullName evidence="8 9">Mediator complex subunit 6</fullName>
    </alternativeName>
</protein>
<evidence type="ECO:0000256" key="2">
    <source>
        <dbReference type="ARBA" id="ARBA00007526"/>
    </source>
</evidence>
<name>A0AAN8PRT2_PATCE</name>
<evidence type="ECO:0000256" key="8">
    <source>
        <dbReference type="ARBA" id="ARBA00031259"/>
    </source>
</evidence>
<dbReference type="InterPro" id="IPR016820">
    <property type="entry name" value="Mediator_Med6_met/pln"/>
</dbReference>
<feature type="compositionally biased region" description="Basic and acidic residues" evidence="10">
    <location>
        <begin position="229"/>
        <end position="238"/>
    </location>
</feature>
<proteinExistence type="inferred from homology"/>
<comment type="function">
    <text evidence="9">Component of the Mediator complex, a coactivator involved in the regulated transcription of nearly all RNA polymerase II-dependent genes. Mediator functions as a bridge to convey information from gene-specific regulatory proteins to the basal RNA polymerase II transcription machinery. Mediator is recruited to promoters by direct interactions with regulatory proteins and serves as a scaffold for the assembly of a functional preinitiation complex with RNA polymerase II and the general transcription factors.</text>
</comment>
<dbReference type="Proteomes" id="UP001347796">
    <property type="component" value="Unassembled WGS sequence"/>
</dbReference>
<keyword evidence="5 9" id="KW-0010">Activator</keyword>
<dbReference type="EMBL" id="JAZGQO010000007">
    <property type="protein sequence ID" value="KAK6183042.1"/>
    <property type="molecule type" value="Genomic_DNA"/>
</dbReference>
<dbReference type="GO" id="GO:0016592">
    <property type="term" value="C:mediator complex"/>
    <property type="evidence" value="ECO:0007669"/>
    <property type="project" value="InterPro"/>
</dbReference>
<comment type="caution">
    <text evidence="11">The sequence shown here is derived from an EMBL/GenBank/DDBJ whole genome shotgun (WGS) entry which is preliminary data.</text>
</comment>
<dbReference type="Gene3D" id="3.10.450.580">
    <property type="entry name" value="Mediator complex, subunit Med6"/>
    <property type="match status" value="1"/>
</dbReference>
<comment type="subunit">
    <text evidence="9">Component of the Mediator complex.</text>
</comment>
<dbReference type="GO" id="GO:0003712">
    <property type="term" value="F:transcription coregulator activity"/>
    <property type="evidence" value="ECO:0007669"/>
    <property type="project" value="InterPro"/>
</dbReference>